<dbReference type="AlphaFoldDB" id="A0A382GGT8"/>
<dbReference type="Gene3D" id="3.40.50.2000">
    <property type="entry name" value="Glycogen Phosphorylase B"/>
    <property type="match status" value="2"/>
</dbReference>
<dbReference type="SUPFAM" id="SSF53756">
    <property type="entry name" value="UDP-Glycosyltransferase/glycogen phosphorylase"/>
    <property type="match status" value="1"/>
</dbReference>
<organism evidence="2">
    <name type="scientific">marine metagenome</name>
    <dbReference type="NCBI Taxonomy" id="408172"/>
    <lineage>
        <taxon>unclassified sequences</taxon>
        <taxon>metagenomes</taxon>
        <taxon>ecological metagenomes</taxon>
    </lineage>
</organism>
<sequence>MNFFKTFDVIDTPQYPFFHIIPLMWYRKKTVVTWFEYWGNHWFNYTSNYLLAFFGVFVEKTISKIPKRVISISNQSYTRLKYNTRNQSNTSYIPNWINYSKLSKIKSKNDKYDICYFGRLKNHKNVDLLIRAIKLCVNINYDLSVKIFGDGPERNNLENLVEELKLESNITFEGFIDSHDELLREVSASSLFVHPSTKEGGGSIVTLEANAVGVPVLAIKSDLGIDKSLIYDNQNGFWVEDCSSQALAKKILEAYNFVKKHREKFYNDCRKFVSKYDVHILGKQVELIYN</sequence>
<feature type="domain" description="Glycosyl transferase family 1" evidence="1">
    <location>
        <begin position="104"/>
        <end position="268"/>
    </location>
</feature>
<feature type="non-terminal residue" evidence="2">
    <location>
        <position position="290"/>
    </location>
</feature>
<name>A0A382GGT8_9ZZZZ</name>
<dbReference type="PANTHER" id="PTHR12526:SF630">
    <property type="entry name" value="GLYCOSYLTRANSFERASE"/>
    <property type="match status" value="1"/>
</dbReference>
<dbReference type="GO" id="GO:0016757">
    <property type="term" value="F:glycosyltransferase activity"/>
    <property type="evidence" value="ECO:0007669"/>
    <property type="project" value="InterPro"/>
</dbReference>
<dbReference type="InterPro" id="IPR001296">
    <property type="entry name" value="Glyco_trans_1"/>
</dbReference>
<dbReference type="PANTHER" id="PTHR12526">
    <property type="entry name" value="GLYCOSYLTRANSFERASE"/>
    <property type="match status" value="1"/>
</dbReference>
<accession>A0A382GGT8</accession>
<evidence type="ECO:0000259" key="1">
    <source>
        <dbReference type="Pfam" id="PF00534"/>
    </source>
</evidence>
<evidence type="ECO:0000313" key="2">
    <source>
        <dbReference type="EMBL" id="SVB73833.1"/>
    </source>
</evidence>
<proteinExistence type="predicted"/>
<dbReference type="EMBL" id="UINC01055216">
    <property type="protein sequence ID" value="SVB73833.1"/>
    <property type="molecule type" value="Genomic_DNA"/>
</dbReference>
<protein>
    <recommendedName>
        <fullName evidence="1">Glycosyl transferase family 1 domain-containing protein</fullName>
    </recommendedName>
</protein>
<reference evidence="2" key="1">
    <citation type="submission" date="2018-05" db="EMBL/GenBank/DDBJ databases">
        <authorList>
            <person name="Lanie J.A."/>
            <person name="Ng W.-L."/>
            <person name="Kazmierczak K.M."/>
            <person name="Andrzejewski T.M."/>
            <person name="Davidsen T.M."/>
            <person name="Wayne K.J."/>
            <person name="Tettelin H."/>
            <person name="Glass J.I."/>
            <person name="Rusch D."/>
            <person name="Podicherti R."/>
            <person name="Tsui H.-C.T."/>
            <person name="Winkler M.E."/>
        </authorList>
    </citation>
    <scope>NUCLEOTIDE SEQUENCE</scope>
</reference>
<dbReference type="CDD" id="cd03801">
    <property type="entry name" value="GT4_PimA-like"/>
    <property type="match status" value="1"/>
</dbReference>
<dbReference type="Pfam" id="PF00534">
    <property type="entry name" value="Glycos_transf_1"/>
    <property type="match status" value="1"/>
</dbReference>
<gene>
    <name evidence="2" type="ORF">METZ01_LOCUS226687</name>
</gene>